<dbReference type="SUPFAM" id="SSF69318">
    <property type="entry name" value="Integrin alpha N-terminal domain"/>
    <property type="match status" value="1"/>
</dbReference>
<organism evidence="9">
    <name type="scientific">Oikopleura dioica</name>
    <name type="common">Tunicate</name>
    <dbReference type="NCBI Taxonomy" id="34765"/>
    <lineage>
        <taxon>Eukaryota</taxon>
        <taxon>Metazoa</taxon>
        <taxon>Chordata</taxon>
        <taxon>Tunicata</taxon>
        <taxon>Appendicularia</taxon>
        <taxon>Copelata</taxon>
        <taxon>Oikopleuridae</taxon>
        <taxon>Oikopleura</taxon>
    </lineage>
</organism>
<keyword evidence="8" id="KW-0812">Transmembrane</keyword>
<feature type="repeat" description="FG-GAP" evidence="7">
    <location>
        <begin position="212"/>
        <end position="279"/>
    </location>
</feature>
<keyword evidence="6" id="KW-0325">Glycoprotein</keyword>
<keyword evidence="2" id="KW-0732">Signal</keyword>
<evidence type="ECO:0000256" key="6">
    <source>
        <dbReference type="ARBA" id="ARBA00023180"/>
    </source>
</evidence>
<dbReference type="GO" id="GO:0005178">
    <property type="term" value="F:integrin binding"/>
    <property type="evidence" value="ECO:0007669"/>
    <property type="project" value="TreeGrafter"/>
</dbReference>
<dbReference type="Proteomes" id="UP000001307">
    <property type="component" value="Unassembled WGS sequence"/>
</dbReference>
<evidence type="ECO:0000256" key="7">
    <source>
        <dbReference type="PROSITE-ProRule" id="PRU00803"/>
    </source>
</evidence>
<dbReference type="InterPro" id="IPR018184">
    <property type="entry name" value="Integrin_alpha_C_CS"/>
</dbReference>
<keyword evidence="4" id="KW-0401">Integrin</keyword>
<dbReference type="GO" id="GO:0009897">
    <property type="term" value="C:external side of plasma membrane"/>
    <property type="evidence" value="ECO:0007669"/>
    <property type="project" value="TreeGrafter"/>
</dbReference>
<comment type="subcellular location">
    <subcellularLocation>
        <location evidence="1">Membrane</location>
        <topology evidence="1">Single-pass type I membrane protein</topology>
    </subcellularLocation>
</comment>
<dbReference type="InterPro" id="IPR032695">
    <property type="entry name" value="Integrin_dom_sf"/>
</dbReference>
<dbReference type="GO" id="GO:0008305">
    <property type="term" value="C:integrin complex"/>
    <property type="evidence" value="ECO:0007669"/>
    <property type="project" value="TreeGrafter"/>
</dbReference>
<gene>
    <name evidence="9" type="ORF">GSOID_T00008947001</name>
</gene>
<dbReference type="Gene3D" id="1.20.5.930">
    <property type="entry name" value="Bicelle-embedded integrin alpha(iib) transmembrane segment"/>
    <property type="match status" value="1"/>
</dbReference>
<dbReference type="PANTHER" id="PTHR23220">
    <property type="entry name" value="INTEGRIN ALPHA"/>
    <property type="match status" value="1"/>
</dbReference>
<evidence type="ECO:0000256" key="5">
    <source>
        <dbReference type="ARBA" id="ARBA00023136"/>
    </source>
</evidence>
<dbReference type="AlphaFoldDB" id="E4WVN9"/>
<dbReference type="PANTHER" id="PTHR23220:SF133">
    <property type="entry name" value="INTEGRIN ALPHA-PS2"/>
    <property type="match status" value="1"/>
</dbReference>
<evidence type="ECO:0000256" key="8">
    <source>
        <dbReference type="SAM" id="Phobius"/>
    </source>
</evidence>
<dbReference type="GO" id="GO:0098609">
    <property type="term" value="P:cell-cell adhesion"/>
    <property type="evidence" value="ECO:0007669"/>
    <property type="project" value="TreeGrafter"/>
</dbReference>
<dbReference type="SUPFAM" id="SSF69179">
    <property type="entry name" value="Integrin domains"/>
    <property type="match status" value="1"/>
</dbReference>
<protein>
    <submittedName>
        <fullName evidence="9">Uncharacterized protein</fullName>
    </submittedName>
</protein>
<evidence type="ECO:0000256" key="1">
    <source>
        <dbReference type="ARBA" id="ARBA00004479"/>
    </source>
</evidence>
<evidence type="ECO:0000313" key="9">
    <source>
        <dbReference type="EMBL" id="CBY21192.1"/>
    </source>
</evidence>
<keyword evidence="8" id="KW-1133">Transmembrane helix</keyword>
<dbReference type="OrthoDB" id="5317514at2759"/>
<sequence length="925" mass="104281">MTISEDNILAVCAPRAKFRTKKSGRYAITGRCVYHRVDSKNDAQEIIPCNPYVDEGSNDLQGKGDAFCQVGLGGISSYKSGFISGNPGANYGQGEIRRFVHGDTDNQFTNSNVEILHRNFFEDLKEYIKIKQQVYRNSSIPNMAAKNRTISERYKQYIEEFFDAQHFGSAIALFEKGLIAVGANHRLRYNLAGEVLFYDLGNQTHKMRFSLNSENFSAGAQMGEQFGAALVVGDFNGDGKEDLAVGAPTWSKNLKNDKALEVDCGRVYVFDRMSFAINNNWMKEGQSFEGASANAHFGAVLISQDLNRDGFDDLIVSAPHERAEESFEAGSIYIFSGSPTGLHPHFSQKLSPATGRQRFGSSFAFGSRLDAAPRSTGLLAIGDAAASSVFVFETLPTVNLSFFYSRMSRAVVDERSFDCQEGNNCWEVCMFWNSNFTELDDLTLDFEIEAVLDKRLSCTENWLCRVEENLIVDHLKKVPQNVLMCSERVQLNYTIIYSEILKSVELTTKISLSSMGDKFIIDPFSQYLNTTIPVKRACGADNLCNSILTVSDSPTRLEPSMFEYRSRSFEKEVHLEINFRVENDPSYNTVLTIFYPKGFRVRHGKRRLKDGRKRLNNDNDSQKRIARFSLGPKLEQGWIFTEISFFVEPSGETNEETIFWNITNVNDGEPSFISGEESVGFEIKPDIRVEEGQSNILCSQRQFLDTCSEDLQISHIYTIVNEGRIDVNYGSFLIYWPMYSSSEHFILSYESLNVYPEENVKCVRWDQRQFKARNSSVFNEHLDKSGAIDYSCEPQGAATCITIKCEIKHLPHRDSIEIAVNGNFSSTWFAAHKNDTKITSKLVLQIPTDGYIGNILAPQEINIQKSYTTKVNVHQTVRIPLWIVIAASALGVTLMALIFTYCYKVGFFDRVDMYSAGNSSLISTV</sequence>
<keyword evidence="3" id="KW-0677">Repeat</keyword>
<reference evidence="9" key="1">
    <citation type="journal article" date="2010" name="Science">
        <title>Plasticity of animal genome architecture unmasked by rapid evolution of a pelagic tunicate.</title>
        <authorList>
            <person name="Denoeud F."/>
            <person name="Henriet S."/>
            <person name="Mungpakdee S."/>
            <person name="Aury J.M."/>
            <person name="Da Silva C."/>
            <person name="Brinkmann H."/>
            <person name="Mikhaleva J."/>
            <person name="Olsen L.C."/>
            <person name="Jubin C."/>
            <person name="Canestro C."/>
            <person name="Bouquet J.M."/>
            <person name="Danks G."/>
            <person name="Poulain J."/>
            <person name="Campsteijn C."/>
            <person name="Adamski M."/>
            <person name="Cross I."/>
            <person name="Yadetie F."/>
            <person name="Muffato M."/>
            <person name="Louis A."/>
            <person name="Butcher S."/>
            <person name="Tsagkogeorga G."/>
            <person name="Konrad A."/>
            <person name="Singh S."/>
            <person name="Jensen M.F."/>
            <person name="Cong E.H."/>
            <person name="Eikeseth-Otteraa H."/>
            <person name="Noel B."/>
            <person name="Anthouard V."/>
            <person name="Porcel B.M."/>
            <person name="Kachouri-Lafond R."/>
            <person name="Nishino A."/>
            <person name="Ugolini M."/>
            <person name="Chourrout P."/>
            <person name="Nishida H."/>
            <person name="Aasland R."/>
            <person name="Huzurbazar S."/>
            <person name="Westhof E."/>
            <person name="Delsuc F."/>
            <person name="Lehrach H."/>
            <person name="Reinhardt R."/>
            <person name="Weissenbach J."/>
            <person name="Roy S.W."/>
            <person name="Artiguenave F."/>
            <person name="Postlethwait J.H."/>
            <person name="Manak J.R."/>
            <person name="Thompson E.M."/>
            <person name="Jaillon O."/>
            <person name="Du Pasquier L."/>
            <person name="Boudinot P."/>
            <person name="Liberles D.A."/>
            <person name="Volff J.N."/>
            <person name="Philippe H."/>
            <person name="Lenhard B."/>
            <person name="Roest Crollius H."/>
            <person name="Wincker P."/>
            <person name="Chourrout D."/>
        </authorList>
    </citation>
    <scope>NUCLEOTIDE SEQUENCE [LARGE SCALE GENOMIC DNA]</scope>
</reference>
<proteinExistence type="predicted"/>
<dbReference type="GO" id="GO:0007160">
    <property type="term" value="P:cell-matrix adhesion"/>
    <property type="evidence" value="ECO:0007669"/>
    <property type="project" value="TreeGrafter"/>
</dbReference>
<dbReference type="Gene3D" id="2.130.10.130">
    <property type="entry name" value="Integrin alpha, N-terminal"/>
    <property type="match status" value="1"/>
</dbReference>
<dbReference type="GO" id="GO:0033627">
    <property type="term" value="P:cell adhesion mediated by integrin"/>
    <property type="evidence" value="ECO:0007669"/>
    <property type="project" value="TreeGrafter"/>
</dbReference>
<feature type="transmembrane region" description="Helical" evidence="8">
    <location>
        <begin position="879"/>
        <end position="903"/>
    </location>
</feature>
<dbReference type="InterPro" id="IPR028994">
    <property type="entry name" value="Integrin_alpha_N"/>
</dbReference>
<keyword evidence="5 8" id="KW-0472">Membrane</keyword>
<dbReference type="SMART" id="SM00191">
    <property type="entry name" value="Int_alpha"/>
    <property type="match status" value="2"/>
</dbReference>
<dbReference type="Pfam" id="PF01839">
    <property type="entry name" value="FG-GAP"/>
    <property type="match status" value="2"/>
</dbReference>
<evidence type="ECO:0000313" key="10">
    <source>
        <dbReference type="Proteomes" id="UP000001307"/>
    </source>
</evidence>
<dbReference type="InterPro" id="IPR013517">
    <property type="entry name" value="FG-GAP"/>
</dbReference>
<feature type="repeat" description="FG-GAP" evidence="7">
    <location>
        <begin position="283"/>
        <end position="344"/>
    </location>
</feature>
<keyword evidence="10" id="KW-1185">Reference proteome</keyword>
<evidence type="ECO:0000256" key="3">
    <source>
        <dbReference type="ARBA" id="ARBA00022737"/>
    </source>
</evidence>
<evidence type="ECO:0000256" key="4">
    <source>
        <dbReference type="ARBA" id="ARBA00023037"/>
    </source>
</evidence>
<name>E4WVN9_OIKDI</name>
<dbReference type="Gene3D" id="2.60.40.1530">
    <property type="entry name" value="ntegrin, alpha v. Chain A, domain 4"/>
    <property type="match status" value="1"/>
</dbReference>
<evidence type="ECO:0000256" key="2">
    <source>
        <dbReference type="ARBA" id="ARBA00022729"/>
    </source>
</evidence>
<dbReference type="PROSITE" id="PS51470">
    <property type="entry name" value="FG_GAP"/>
    <property type="match status" value="2"/>
</dbReference>
<dbReference type="GO" id="GO:0007229">
    <property type="term" value="P:integrin-mediated signaling pathway"/>
    <property type="evidence" value="ECO:0007669"/>
    <property type="project" value="UniProtKB-KW"/>
</dbReference>
<dbReference type="InterPro" id="IPR013519">
    <property type="entry name" value="Int_alpha_beta-p"/>
</dbReference>
<dbReference type="EMBL" id="FN653017">
    <property type="protein sequence ID" value="CBY21192.1"/>
    <property type="molecule type" value="Genomic_DNA"/>
</dbReference>
<accession>E4WVN9</accession>
<dbReference type="PROSITE" id="PS00242">
    <property type="entry name" value="INTEGRIN_ALPHA"/>
    <property type="match status" value="1"/>
</dbReference>
<dbReference type="InParanoid" id="E4WVN9"/>